<dbReference type="Proteomes" id="UP001500683">
    <property type="component" value="Unassembled WGS sequence"/>
</dbReference>
<reference evidence="2" key="1">
    <citation type="journal article" date="2019" name="Int. J. Syst. Evol. Microbiol.">
        <title>The Global Catalogue of Microorganisms (GCM) 10K type strain sequencing project: providing services to taxonomists for standard genome sequencing and annotation.</title>
        <authorList>
            <consortium name="The Broad Institute Genomics Platform"/>
            <consortium name="The Broad Institute Genome Sequencing Center for Infectious Disease"/>
            <person name="Wu L."/>
            <person name="Ma J."/>
        </authorList>
    </citation>
    <scope>NUCLEOTIDE SEQUENCE [LARGE SCALE GENOMIC DNA]</scope>
    <source>
        <strain evidence="2">JCM 16702</strain>
    </source>
</reference>
<dbReference type="RefSeq" id="WP_344954376.1">
    <property type="nucleotide sequence ID" value="NZ_BAAAZG010000047.1"/>
</dbReference>
<name>A0ABP7WM56_9ACTN</name>
<dbReference type="EMBL" id="BAAAZG010000047">
    <property type="protein sequence ID" value="GAA4091215.1"/>
    <property type="molecule type" value="Genomic_DNA"/>
</dbReference>
<protein>
    <submittedName>
        <fullName evidence="1">Uncharacterized protein</fullName>
    </submittedName>
</protein>
<organism evidence="1 2">
    <name type="scientific">Actinomadura miaoliensis</name>
    <dbReference type="NCBI Taxonomy" id="430685"/>
    <lineage>
        <taxon>Bacteria</taxon>
        <taxon>Bacillati</taxon>
        <taxon>Actinomycetota</taxon>
        <taxon>Actinomycetes</taxon>
        <taxon>Streptosporangiales</taxon>
        <taxon>Thermomonosporaceae</taxon>
        <taxon>Actinomadura</taxon>
    </lineage>
</organism>
<proteinExistence type="predicted"/>
<evidence type="ECO:0000313" key="1">
    <source>
        <dbReference type="EMBL" id="GAA4091215.1"/>
    </source>
</evidence>
<sequence>MPRGTYLHVEEEVEERFQCAPGPGGWRYVGERSDGRRIDVVVDARWRQIRVEVLAPDWWVRGGVTGYQLAWVRGARQAETGDEAAEHDARAHGFLGESPSFLVTVARSLRLAEGEQADVGLVRLAGPALSALTVAQRWRLAEVTAYETDTEPLPVARYEVADLATGEIDEIHIAGDVVVAAPGVELTDLESPPNLGDLGL</sequence>
<keyword evidence="2" id="KW-1185">Reference proteome</keyword>
<comment type="caution">
    <text evidence="1">The sequence shown here is derived from an EMBL/GenBank/DDBJ whole genome shotgun (WGS) entry which is preliminary data.</text>
</comment>
<evidence type="ECO:0000313" key="2">
    <source>
        <dbReference type="Proteomes" id="UP001500683"/>
    </source>
</evidence>
<accession>A0ABP7WM56</accession>
<gene>
    <name evidence="1" type="ORF">GCM10022214_60280</name>
</gene>